<sequence length="360" mass="39991">MMRKHVLEGKMSSPKGSGNTESSNSKGYSNRSGEGNLNLNGGSSPIEGRAVVGKEDLEYIEPVIVDGNPVVHVQSDQFEHIQDKYSKLVVGCFVGRRPAYSYVKEVVSRTWKLKNTFTMKVYGDKMFTFDFSNEDDRKVVLDIGSFHVASQLFVVRPWKFFVEAETEELKTIPIWVLFKKLPIELWDRKGFSQIGSAIGRPVFADKPTEDRSRTSYARLCIEKAQAEKGAVVWLQKKDESTTNKEGDVVVVEEQKEAKVVEGKNEGEKEKGPVRDSVEANEKEDGWQSSKRRHTCHKGAIETGTSVVLVSSNEKEGGGAQTLSLDRVKPSIEITKGNEGRQNQHTKGSMAAKTTQGKGGL</sequence>
<evidence type="ECO:0000313" key="3">
    <source>
        <dbReference type="EMBL" id="KAF5186703.1"/>
    </source>
</evidence>
<dbReference type="Pfam" id="PF14111">
    <property type="entry name" value="DUF4283"/>
    <property type="match status" value="1"/>
</dbReference>
<feature type="region of interest" description="Disordered" evidence="1">
    <location>
        <begin position="258"/>
        <end position="298"/>
    </location>
</feature>
<dbReference type="EMBL" id="JABWDY010028941">
    <property type="protein sequence ID" value="KAF5186703.1"/>
    <property type="molecule type" value="Genomic_DNA"/>
</dbReference>
<feature type="compositionally biased region" description="Low complexity" evidence="1">
    <location>
        <begin position="29"/>
        <end position="44"/>
    </location>
</feature>
<evidence type="ECO:0000256" key="1">
    <source>
        <dbReference type="SAM" id="MobiDB-lite"/>
    </source>
</evidence>
<evidence type="ECO:0000313" key="4">
    <source>
        <dbReference type="Proteomes" id="UP000554482"/>
    </source>
</evidence>
<dbReference type="InterPro" id="IPR040256">
    <property type="entry name" value="At4g02000-like"/>
</dbReference>
<dbReference type="InterPro" id="IPR025558">
    <property type="entry name" value="DUF4283"/>
</dbReference>
<feature type="compositionally biased region" description="Polar residues" evidence="1">
    <location>
        <begin position="14"/>
        <end position="28"/>
    </location>
</feature>
<feature type="domain" description="DUF4283" evidence="2">
    <location>
        <begin position="86"/>
        <end position="159"/>
    </location>
</feature>
<keyword evidence="4" id="KW-1185">Reference proteome</keyword>
<dbReference type="PANTHER" id="PTHR31286">
    <property type="entry name" value="GLYCINE-RICH CELL WALL STRUCTURAL PROTEIN 1.8-LIKE"/>
    <property type="match status" value="1"/>
</dbReference>
<feature type="compositionally biased region" description="Basic and acidic residues" evidence="1">
    <location>
        <begin position="258"/>
        <end position="285"/>
    </location>
</feature>
<comment type="caution">
    <text evidence="3">The sequence shown here is derived from an EMBL/GenBank/DDBJ whole genome shotgun (WGS) entry which is preliminary data.</text>
</comment>
<feature type="region of interest" description="Disordered" evidence="1">
    <location>
        <begin position="1"/>
        <end position="45"/>
    </location>
</feature>
<protein>
    <recommendedName>
        <fullName evidence="2">DUF4283 domain-containing protein</fullName>
    </recommendedName>
</protein>
<name>A0A7J6VP81_THATH</name>
<feature type="region of interest" description="Disordered" evidence="1">
    <location>
        <begin position="310"/>
        <end position="360"/>
    </location>
</feature>
<feature type="compositionally biased region" description="Polar residues" evidence="1">
    <location>
        <begin position="339"/>
        <end position="360"/>
    </location>
</feature>
<dbReference type="AlphaFoldDB" id="A0A7J6VP81"/>
<gene>
    <name evidence="3" type="ORF">FRX31_023710</name>
</gene>
<organism evidence="3 4">
    <name type="scientific">Thalictrum thalictroides</name>
    <name type="common">Rue-anemone</name>
    <name type="synonym">Anemone thalictroides</name>
    <dbReference type="NCBI Taxonomy" id="46969"/>
    <lineage>
        <taxon>Eukaryota</taxon>
        <taxon>Viridiplantae</taxon>
        <taxon>Streptophyta</taxon>
        <taxon>Embryophyta</taxon>
        <taxon>Tracheophyta</taxon>
        <taxon>Spermatophyta</taxon>
        <taxon>Magnoliopsida</taxon>
        <taxon>Ranunculales</taxon>
        <taxon>Ranunculaceae</taxon>
        <taxon>Thalictroideae</taxon>
        <taxon>Thalictrum</taxon>
    </lineage>
</organism>
<dbReference type="Proteomes" id="UP000554482">
    <property type="component" value="Unassembled WGS sequence"/>
</dbReference>
<proteinExistence type="predicted"/>
<dbReference type="PANTHER" id="PTHR31286:SF180">
    <property type="entry name" value="OS10G0362600 PROTEIN"/>
    <property type="match status" value="1"/>
</dbReference>
<feature type="non-terminal residue" evidence="3">
    <location>
        <position position="1"/>
    </location>
</feature>
<accession>A0A7J6VP81</accession>
<evidence type="ECO:0000259" key="2">
    <source>
        <dbReference type="Pfam" id="PF14111"/>
    </source>
</evidence>
<reference evidence="3 4" key="1">
    <citation type="submission" date="2020-06" db="EMBL/GenBank/DDBJ databases">
        <title>Transcriptomic and genomic resources for Thalictrum thalictroides and T. hernandezii: Facilitating candidate gene discovery in an emerging model plant lineage.</title>
        <authorList>
            <person name="Arias T."/>
            <person name="Riano-Pachon D.M."/>
            <person name="Di Stilio V.S."/>
        </authorList>
    </citation>
    <scope>NUCLEOTIDE SEQUENCE [LARGE SCALE GENOMIC DNA]</scope>
    <source>
        <strain evidence="4">cv. WT478/WT964</strain>
        <tissue evidence="3">Leaves</tissue>
    </source>
</reference>